<evidence type="ECO:0000256" key="1">
    <source>
        <dbReference type="SAM" id="Phobius"/>
    </source>
</evidence>
<evidence type="ECO:0000313" key="3">
    <source>
        <dbReference type="Proteomes" id="UP001431693"/>
    </source>
</evidence>
<reference evidence="2" key="1">
    <citation type="submission" date="2023-05" db="EMBL/GenBank/DDBJ databases">
        <title>[olsenella] sp. nov., isolated from a pig farm feces dump.</title>
        <authorList>
            <person name="Chang Y.-H."/>
        </authorList>
    </citation>
    <scope>NUCLEOTIDE SEQUENCE</scope>
    <source>
        <strain evidence="2">YH-ols2217</strain>
    </source>
</reference>
<dbReference type="EMBL" id="JASJEX010000002">
    <property type="protein sequence ID" value="MDJ1129347.1"/>
    <property type="molecule type" value="Genomic_DNA"/>
</dbReference>
<comment type="caution">
    <text evidence="2">The sequence shown here is derived from an EMBL/GenBank/DDBJ whole genome shotgun (WGS) entry which is preliminary data.</text>
</comment>
<feature type="transmembrane region" description="Helical" evidence="1">
    <location>
        <begin position="31"/>
        <end position="49"/>
    </location>
</feature>
<keyword evidence="1" id="KW-0472">Membrane</keyword>
<protein>
    <submittedName>
        <fullName evidence="2">Uncharacterized protein</fullName>
    </submittedName>
</protein>
<dbReference type="RefSeq" id="WP_283713577.1">
    <property type="nucleotide sequence ID" value="NZ_JASJEW010000005.1"/>
</dbReference>
<evidence type="ECO:0000313" key="2">
    <source>
        <dbReference type="EMBL" id="MDJ1129347.1"/>
    </source>
</evidence>
<gene>
    <name evidence="2" type="ORF">QJ043_04550</name>
</gene>
<proteinExistence type="predicted"/>
<keyword evidence="1" id="KW-0812">Transmembrane</keyword>
<sequence length="54" mass="6122">MGYWLLMAFQLFVCVISHSLALRTMIRLYAPVWLIVGSILLFVPVANLGRVDGR</sequence>
<keyword evidence="1" id="KW-1133">Transmembrane helix</keyword>
<accession>A0ABT6ZJW2</accession>
<keyword evidence="3" id="KW-1185">Reference proteome</keyword>
<name>A0ABT6ZJW2_9ACTN</name>
<dbReference type="Proteomes" id="UP001431693">
    <property type="component" value="Unassembled WGS sequence"/>
</dbReference>
<organism evidence="2 3">
    <name type="scientific">Kribbibacterium absianum</name>
    <dbReference type="NCBI Taxonomy" id="3044210"/>
    <lineage>
        <taxon>Bacteria</taxon>
        <taxon>Bacillati</taxon>
        <taxon>Actinomycetota</taxon>
        <taxon>Coriobacteriia</taxon>
        <taxon>Coriobacteriales</taxon>
        <taxon>Kribbibacteriaceae</taxon>
        <taxon>Kribbibacterium</taxon>
    </lineage>
</organism>